<dbReference type="Proteomes" id="UP001156940">
    <property type="component" value="Unassembled WGS sequence"/>
</dbReference>
<proteinExistence type="predicted"/>
<evidence type="ECO:0000313" key="2">
    <source>
        <dbReference type="Proteomes" id="UP001156940"/>
    </source>
</evidence>
<dbReference type="InterPro" id="IPR010710">
    <property type="entry name" value="DUF1289"/>
</dbReference>
<reference evidence="1 2" key="1">
    <citation type="submission" date="2023-04" db="EMBL/GenBank/DDBJ databases">
        <title>Luteimonas endophyticus RD2P54.</title>
        <authorList>
            <person name="Sun J.-Q."/>
        </authorList>
    </citation>
    <scope>NUCLEOTIDE SEQUENCE [LARGE SCALE GENOMIC DNA]</scope>
    <source>
        <strain evidence="1 2">RD2P54</strain>
    </source>
</reference>
<name>A0ABT6JBG2_9GAMM</name>
<dbReference type="PANTHER" id="PTHR35175:SF2">
    <property type="entry name" value="DUF1289 DOMAIN-CONTAINING PROTEIN"/>
    <property type="match status" value="1"/>
</dbReference>
<gene>
    <name evidence="1" type="ORF">QFW77_14330</name>
</gene>
<comment type="caution">
    <text evidence="1">The sequence shown here is derived from an EMBL/GenBank/DDBJ whole genome shotgun (WGS) entry which is preliminary data.</text>
</comment>
<sequence length="61" mass="6750">MSSSSNAVLTPCTGVCTLDEAGLCLGCYRTGTEIARWLQMGERERAWLMETVLPAREARRT</sequence>
<organism evidence="1 2">
    <name type="scientific">Luteimonas endophytica</name>
    <dbReference type="NCBI Taxonomy" id="3042023"/>
    <lineage>
        <taxon>Bacteria</taxon>
        <taxon>Pseudomonadati</taxon>
        <taxon>Pseudomonadota</taxon>
        <taxon>Gammaproteobacteria</taxon>
        <taxon>Lysobacterales</taxon>
        <taxon>Lysobacteraceae</taxon>
        <taxon>Luteimonas</taxon>
    </lineage>
</organism>
<accession>A0ABT6JBG2</accession>
<dbReference type="PANTHER" id="PTHR35175">
    <property type="entry name" value="DUF1289 DOMAIN-CONTAINING PROTEIN"/>
    <property type="match status" value="1"/>
</dbReference>
<dbReference type="Pfam" id="PF06945">
    <property type="entry name" value="DUF1289"/>
    <property type="match status" value="1"/>
</dbReference>
<protein>
    <submittedName>
        <fullName evidence="1">DUF1289 domain-containing protein</fullName>
    </submittedName>
</protein>
<keyword evidence="2" id="KW-1185">Reference proteome</keyword>
<evidence type="ECO:0000313" key="1">
    <source>
        <dbReference type="EMBL" id="MDH5824155.1"/>
    </source>
</evidence>
<dbReference type="EMBL" id="JARXRM010000043">
    <property type="protein sequence ID" value="MDH5824155.1"/>
    <property type="molecule type" value="Genomic_DNA"/>
</dbReference>